<evidence type="ECO:0000256" key="2">
    <source>
        <dbReference type="SAM" id="SignalP"/>
    </source>
</evidence>
<proteinExistence type="predicted"/>
<evidence type="ECO:0000313" key="4">
    <source>
        <dbReference type="Proteomes" id="UP000243518"/>
    </source>
</evidence>
<evidence type="ECO:0000256" key="1">
    <source>
        <dbReference type="SAM" id="MobiDB-lite"/>
    </source>
</evidence>
<accession>A0AAQ1JR24</accession>
<evidence type="ECO:0008006" key="5">
    <source>
        <dbReference type="Google" id="ProtNLM"/>
    </source>
</evidence>
<feature type="region of interest" description="Disordered" evidence="1">
    <location>
        <begin position="81"/>
        <end position="101"/>
    </location>
</feature>
<name>A0AAQ1JR24_9GAMM</name>
<feature type="signal peptide" evidence="2">
    <location>
        <begin position="1"/>
        <end position="22"/>
    </location>
</feature>
<feature type="chain" id="PRO_5042852034" description="Lipoprotein" evidence="2">
    <location>
        <begin position="23"/>
        <end position="101"/>
    </location>
</feature>
<evidence type="ECO:0000313" key="3">
    <source>
        <dbReference type="EMBL" id="SEG61187.1"/>
    </source>
</evidence>
<keyword evidence="4" id="KW-1185">Reference proteome</keyword>
<organism evidence="3 4">
    <name type="scientific">Halopseudomonas aestusnigri</name>
    <dbReference type="NCBI Taxonomy" id="857252"/>
    <lineage>
        <taxon>Bacteria</taxon>
        <taxon>Pseudomonadati</taxon>
        <taxon>Pseudomonadota</taxon>
        <taxon>Gammaproteobacteria</taxon>
        <taxon>Pseudomonadales</taxon>
        <taxon>Pseudomonadaceae</taxon>
        <taxon>Halopseudomonas</taxon>
    </lineage>
</organism>
<dbReference type="PROSITE" id="PS51257">
    <property type="entry name" value="PROKAR_LIPOPROTEIN"/>
    <property type="match status" value="1"/>
</dbReference>
<dbReference type="RefSeq" id="WP_088276654.1">
    <property type="nucleotide sequence ID" value="NZ_AP027273.1"/>
</dbReference>
<dbReference type="EMBL" id="FNVE01000011">
    <property type="protein sequence ID" value="SEG61187.1"/>
    <property type="molecule type" value="Genomic_DNA"/>
</dbReference>
<sequence>MKQLVVLGLSGLLGLGSLTAQACTPEEAIAKGELLAQMIYDRTKDQPGMAEELNARLKALQEQDPANGRYDSCQGYQRIIDELEGRAPADTPAEAPAESNQ</sequence>
<dbReference type="Proteomes" id="UP000243518">
    <property type="component" value="Unassembled WGS sequence"/>
</dbReference>
<reference evidence="3 4" key="1">
    <citation type="submission" date="2016-10" db="EMBL/GenBank/DDBJ databases">
        <authorList>
            <person name="Varghese N."/>
            <person name="Submissions S."/>
        </authorList>
    </citation>
    <scope>NUCLEOTIDE SEQUENCE [LARGE SCALE GENOMIC DNA]</scope>
    <source>
        <strain evidence="3 4">CECT 8317</strain>
    </source>
</reference>
<keyword evidence="2" id="KW-0732">Signal</keyword>
<feature type="compositionally biased region" description="Low complexity" evidence="1">
    <location>
        <begin position="88"/>
        <end position="101"/>
    </location>
</feature>
<dbReference type="AlphaFoldDB" id="A0AAQ1JR24"/>
<protein>
    <recommendedName>
        <fullName evidence="5">Lipoprotein</fullName>
    </recommendedName>
</protein>
<gene>
    <name evidence="3" type="ORF">SAMN05216586_111102</name>
</gene>
<comment type="caution">
    <text evidence="3">The sequence shown here is derived from an EMBL/GenBank/DDBJ whole genome shotgun (WGS) entry which is preliminary data.</text>
</comment>